<name>A0A645IPR6_9ZZZZ</name>
<dbReference type="EMBL" id="VSSQ01120391">
    <property type="protein sequence ID" value="MPN53345.1"/>
    <property type="molecule type" value="Genomic_DNA"/>
</dbReference>
<reference evidence="1" key="1">
    <citation type="submission" date="2019-08" db="EMBL/GenBank/DDBJ databases">
        <authorList>
            <person name="Kucharzyk K."/>
            <person name="Murdoch R.W."/>
            <person name="Higgins S."/>
            <person name="Loffler F."/>
        </authorList>
    </citation>
    <scope>NUCLEOTIDE SEQUENCE</scope>
</reference>
<dbReference type="AlphaFoldDB" id="A0A645IPR6"/>
<organism evidence="1">
    <name type="scientific">bioreactor metagenome</name>
    <dbReference type="NCBI Taxonomy" id="1076179"/>
    <lineage>
        <taxon>unclassified sequences</taxon>
        <taxon>metagenomes</taxon>
        <taxon>ecological metagenomes</taxon>
    </lineage>
</organism>
<evidence type="ECO:0000313" key="1">
    <source>
        <dbReference type="EMBL" id="MPN53345.1"/>
    </source>
</evidence>
<accession>A0A645IPR6</accession>
<proteinExistence type="predicted"/>
<gene>
    <name evidence="1" type="ORF">SDC9_201009</name>
</gene>
<comment type="caution">
    <text evidence="1">The sequence shown here is derived from an EMBL/GenBank/DDBJ whole genome shotgun (WGS) entry which is preliminary data.</text>
</comment>
<sequence>MGDVRHKVFSDLFGLFIFLHGHFQLIFHFPDGLHESRVKSDRERCRGRDPDQGGKERRLYDQVADHFQLIYLKGDTGDQNFIPPVF</sequence>
<protein>
    <submittedName>
        <fullName evidence="1">Uncharacterized protein</fullName>
    </submittedName>
</protein>